<feature type="region of interest" description="Disordered" evidence="1">
    <location>
        <begin position="1"/>
        <end position="55"/>
    </location>
</feature>
<gene>
    <name evidence="2" type="ORF">BDP27DRAFT_1417213</name>
</gene>
<dbReference type="EMBL" id="JADNRY010000018">
    <property type="protein sequence ID" value="KAF9073393.1"/>
    <property type="molecule type" value="Genomic_DNA"/>
</dbReference>
<comment type="caution">
    <text evidence="2">The sequence shown here is derived from an EMBL/GenBank/DDBJ whole genome shotgun (WGS) entry which is preliminary data.</text>
</comment>
<feature type="region of interest" description="Disordered" evidence="1">
    <location>
        <begin position="185"/>
        <end position="205"/>
    </location>
</feature>
<reference evidence="2" key="1">
    <citation type="submission" date="2020-11" db="EMBL/GenBank/DDBJ databases">
        <authorList>
            <consortium name="DOE Joint Genome Institute"/>
            <person name="Ahrendt S."/>
            <person name="Riley R."/>
            <person name="Andreopoulos W."/>
            <person name="Labutti K."/>
            <person name="Pangilinan J."/>
            <person name="Ruiz-Duenas F.J."/>
            <person name="Barrasa J.M."/>
            <person name="Sanchez-Garcia M."/>
            <person name="Camarero S."/>
            <person name="Miyauchi S."/>
            <person name="Serrano A."/>
            <person name="Linde D."/>
            <person name="Babiker R."/>
            <person name="Drula E."/>
            <person name="Ayuso-Fernandez I."/>
            <person name="Pacheco R."/>
            <person name="Padilla G."/>
            <person name="Ferreira P."/>
            <person name="Barriuso J."/>
            <person name="Kellner H."/>
            <person name="Castanera R."/>
            <person name="Alfaro M."/>
            <person name="Ramirez L."/>
            <person name="Pisabarro A.G."/>
            <person name="Kuo A."/>
            <person name="Tritt A."/>
            <person name="Lipzen A."/>
            <person name="He G."/>
            <person name="Yan M."/>
            <person name="Ng V."/>
            <person name="Cullen D."/>
            <person name="Martin F."/>
            <person name="Rosso M.-N."/>
            <person name="Henrissat B."/>
            <person name="Hibbett D."/>
            <person name="Martinez A.T."/>
            <person name="Grigoriev I.V."/>
        </authorList>
    </citation>
    <scope>NUCLEOTIDE SEQUENCE</scope>
    <source>
        <strain evidence="2">AH 40177</strain>
    </source>
</reference>
<dbReference type="OrthoDB" id="2896461at2759"/>
<proteinExistence type="predicted"/>
<feature type="region of interest" description="Disordered" evidence="1">
    <location>
        <begin position="276"/>
        <end position="297"/>
    </location>
</feature>
<organism evidence="2 3">
    <name type="scientific">Rhodocollybia butyracea</name>
    <dbReference type="NCBI Taxonomy" id="206335"/>
    <lineage>
        <taxon>Eukaryota</taxon>
        <taxon>Fungi</taxon>
        <taxon>Dikarya</taxon>
        <taxon>Basidiomycota</taxon>
        <taxon>Agaricomycotina</taxon>
        <taxon>Agaricomycetes</taxon>
        <taxon>Agaricomycetidae</taxon>
        <taxon>Agaricales</taxon>
        <taxon>Marasmiineae</taxon>
        <taxon>Omphalotaceae</taxon>
        <taxon>Rhodocollybia</taxon>
    </lineage>
</organism>
<evidence type="ECO:0000313" key="3">
    <source>
        <dbReference type="Proteomes" id="UP000772434"/>
    </source>
</evidence>
<keyword evidence="3" id="KW-1185">Reference proteome</keyword>
<accession>A0A9P5Q286</accession>
<protein>
    <submittedName>
        <fullName evidence="2">Uncharacterized protein</fullName>
    </submittedName>
</protein>
<sequence>MNRKKLNTLAKRNYQPSSGWSSAEDEYEPSQQLSPLPKKARFAEGNDGTPLTPPRPSFLMSLETNKSIANSHVLDDDVGSQQFIENLFASNGLTSTNLHMEECDSDIDNAQYEPQSQKHWQELYDSSVPSSPAKLLPTQYKITADEDSLTVAEVGQVTEEFCPHLATSCLCVDFLLTQYHQLNSKASTSTTRTNPSARQSQITSNISPVQSQLFAQHQPRVSSGLRNWHYDQDRLQTQVNPQNAGLGFSGPLYPSSIWSPSPAEFGHASTGTLVTPNTPFTHSGPEPSNPSNPMLGSQIFMPGAAFLNPGYRVADPSHPAYREPTGSSNVHFSSHSYYNYNNNHT</sequence>
<evidence type="ECO:0000313" key="2">
    <source>
        <dbReference type="EMBL" id="KAF9073393.1"/>
    </source>
</evidence>
<name>A0A9P5Q286_9AGAR</name>
<evidence type="ECO:0000256" key="1">
    <source>
        <dbReference type="SAM" id="MobiDB-lite"/>
    </source>
</evidence>
<dbReference type="Proteomes" id="UP000772434">
    <property type="component" value="Unassembled WGS sequence"/>
</dbReference>
<dbReference type="AlphaFoldDB" id="A0A9P5Q286"/>